<gene>
    <name evidence="5" type="primary">ACSL1</name>
    <name evidence="5" type="ORF">CDAR_290741</name>
</gene>
<dbReference type="GO" id="GO:0005783">
    <property type="term" value="C:endoplasmic reticulum"/>
    <property type="evidence" value="ECO:0007669"/>
    <property type="project" value="TreeGrafter"/>
</dbReference>
<dbReference type="PANTHER" id="PTHR43272:SF107">
    <property type="entry name" value="LONG-CHAIN-FATTY-ACID--COA LIGASE 5"/>
    <property type="match status" value="1"/>
</dbReference>
<keyword evidence="2" id="KW-0443">Lipid metabolism</keyword>
<evidence type="ECO:0000313" key="5">
    <source>
        <dbReference type="EMBL" id="GIY37827.1"/>
    </source>
</evidence>
<dbReference type="GO" id="GO:0016020">
    <property type="term" value="C:membrane"/>
    <property type="evidence" value="ECO:0007669"/>
    <property type="project" value="TreeGrafter"/>
</dbReference>
<evidence type="ECO:0000256" key="3">
    <source>
        <dbReference type="ARBA" id="ARBA00026121"/>
    </source>
</evidence>
<dbReference type="EMBL" id="BPLQ01008509">
    <property type="protein sequence ID" value="GIY37827.1"/>
    <property type="molecule type" value="Genomic_DNA"/>
</dbReference>
<dbReference type="InterPro" id="IPR000873">
    <property type="entry name" value="AMP-dep_synth/lig_dom"/>
</dbReference>
<feature type="domain" description="AMP-dependent synthetase/ligase" evidence="4">
    <location>
        <begin position="51"/>
        <end position="156"/>
    </location>
</feature>
<evidence type="ECO:0000259" key="4">
    <source>
        <dbReference type="Pfam" id="PF00501"/>
    </source>
</evidence>
<dbReference type="Proteomes" id="UP001054837">
    <property type="component" value="Unassembled WGS sequence"/>
</dbReference>
<organism evidence="5 6">
    <name type="scientific">Caerostris darwini</name>
    <dbReference type="NCBI Taxonomy" id="1538125"/>
    <lineage>
        <taxon>Eukaryota</taxon>
        <taxon>Metazoa</taxon>
        <taxon>Ecdysozoa</taxon>
        <taxon>Arthropoda</taxon>
        <taxon>Chelicerata</taxon>
        <taxon>Arachnida</taxon>
        <taxon>Araneae</taxon>
        <taxon>Araneomorphae</taxon>
        <taxon>Entelegynae</taxon>
        <taxon>Araneoidea</taxon>
        <taxon>Araneidae</taxon>
        <taxon>Caerostris</taxon>
    </lineage>
</organism>
<dbReference type="SUPFAM" id="SSF56801">
    <property type="entry name" value="Acetyl-CoA synthetase-like"/>
    <property type="match status" value="1"/>
</dbReference>
<protein>
    <recommendedName>
        <fullName evidence="3">long-chain-fatty-acid--CoA ligase</fullName>
        <ecNumber evidence="3">6.2.1.3</ecNumber>
    </recommendedName>
</protein>
<dbReference type="EC" id="6.2.1.3" evidence="3"/>
<dbReference type="GO" id="GO:0004467">
    <property type="term" value="F:long-chain fatty acid-CoA ligase activity"/>
    <property type="evidence" value="ECO:0007669"/>
    <property type="project" value="UniProtKB-EC"/>
</dbReference>
<reference evidence="5 6" key="1">
    <citation type="submission" date="2021-06" db="EMBL/GenBank/DDBJ databases">
        <title>Caerostris darwini draft genome.</title>
        <authorList>
            <person name="Kono N."/>
            <person name="Arakawa K."/>
        </authorList>
    </citation>
    <scope>NUCLEOTIDE SEQUENCE [LARGE SCALE GENOMIC DNA]</scope>
</reference>
<dbReference type="InterPro" id="IPR042099">
    <property type="entry name" value="ANL_N_sf"/>
</dbReference>
<comment type="caution">
    <text evidence="5">The sequence shown here is derived from an EMBL/GenBank/DDBJ whole genome shotgun (WGS) entry which is preliminary data.</text>
</comment>
<evidence type="ECO:0000256" key="2">
    <source>
        <dbReference type="ARBA" id="ARBA00022832"/>
    </source>
</evidence>
<evidence type="ECO:0000256" key="1">
    <source>
        <dbReference type="ARBA" id="ARBA00022598"/>
    </source>
</evidence>
<proteinExistence type="predicted"/>
<keyword evidence="1 5" id="KW-0436">Ligase</keyword>
<keyword evidence="6" id="KW-1185">Reference proteome</keyword>
<dbReference type="Gene3D" id="3.40.50.12780">
    <property type="entry name" value="N-terminal domain of ligase-like"/>
    <property type="match status" value="1"/>
</dbReference>
<sequence length="339" mass="37726">MGVRERKDPKTVCLIAKVKRKAQALIQSKLKASSYDESPEGLKRKSDTEKFLQKAFLDNLGGKMHTIFIAGAPIEKNVLEFCTIGLGCKVAEIYGQTECSGPCTFVLSDSSYVGNAGGPVPCCMVKLIDVPAMGYFSKDSKGEICIKGPNVFKGYLKDPVKTAEALDDEGWLHTGDIGMWLPNGALKIIDREKSILKLAQGEYVSPEKIENVYIQSPYVSQVFVHGNTLKSFLVAVVIPDQEVMLPWCKENLNIGSWTEICKDPKVKHLIFEDMQRVGKTAGLLSFEQVKVIHLHPETLTQEEGFLTPTLKMKRDICKKYFAEELETMYNSISDSVQSE</sequence>
<accession>A0AAV4SZH4</accession>
<dbReference type="PANTHER" id="PTHR43272">
    <property type="entry name" value="LONG-CHAIN-FATTY-ACID--COA LIGASE"/>
    <property type="match status" value="1"/>
</dbReference>
<name>A0AAV4SZH4_9ARAC</name>
<dbReference type="AlphaFoldDB" id="A0AAV4SZH4"/>
<keyword evidence="2" id="KW-0276">Fatty acid metabolism</keyword>
<evidence type="ECO:0000313" key="6">
    <source>
        <dbReference type="Proteomes" id="UP001054837"/>
    </source>
</evidence>
<dbReference type="Pfam" id="PF00501">
    <property type="entry name" value="AMP-binding"/>
    <property type="match status" value="1"/>
</dbReference>